<dbReference type="SUPFAM" id="SSF52058">
    <property type="entry name" value="L domain-like"/>
    <property type="match status" value="1"/>
</dbReference>
<dbReference type="InterPro" id="IPR038005">
    <property type="entry name" value="RX-like_CC"/>
</dbReference>
<evidence type="ECO:0000256" key="6">
    <source>
        <dbReference type="SAM" id="Coils"/>
    </source>
</evidence>
<feature type="domain" description="Disease resistance R13L4/SHOC-2-like LRR" evidence="10">
    <location>
        <begin position="549"/>
        <end position="881"/>
    </location>
</feature>
<dbReference type="GO" id="GO:0009626">
    <property type="term" value="P:plant-type hypersensitive response"/>
    <property type="evidence" value="ECO:0007669"/>
    <property type="project" value="UniProtKB-ARBA"/>
</dbReference>
<feature type="domain" description="NB-ARC" evidence="7">
    <location>
        <begin position="167"/>
        <end position="334"/>
    </location>
</feature>
<dbReference type="InterPro" id="IPR041118">
    <property type="entry name" value="Rx_N"/>
</dbReference>
<evidence type="ECO:0000259" key="9">
    <source>
        <dbReference type="Pfam" id="PF23559"/>
    </source>
</evidence>
<proteinExistence type="inferred from homology"/>
<evidence type="ECO:0000256" key="4">
    <source>
        <dbReference type="ARBA" id="ARBA00022741"/>
    </source>
</evidence>
<reference evidence="11" key="2">
    <citation type="submission" date="2023-06" db="EMBL/GenBank/DDBJ databases">
        <authorList>
            <person name="Ma L."/>
            <person name="Liu K.-W."/>
            <person name="Li Z."/>
            <person name="Hsiao Y.-Y."/>
            <person name="Qi Y."/>
            <person name="Fu T."/>
            <person name="Tang G."/>
            <person name="Zhang D."/>
            <person name="Sun W.-H."/>
            <person name="Liu D.-K."/>
            <person name="Li Y."/>
            <person name="Chen G.-Z."/>
            <person name="Liu X.-D."/>
            <person name="Liao X.-Y."/>
            <person name="Jiang Y.-T."/>
            <person name="Yu X."/>
            <person name="Hao Y."/>
            <person name="Huang J."/>
            <person name="Zhao X.-W."/>
            <person name="Ke S."/>
            <person name="Chen Y.-Y."/>
            <person name="Wu W.-L."/>
            <person name="Hsu J.-L."/>
            <person name="Lin Y.-F."/>
            <person name="Huang M.-D."/>
            <person name="Li C.-Y."/>
            <person name="Huang L."/>
            <person name="Wang Z.-W."/>
            <person name="Zhao X."/>
            <person name="Zhong W.-Y."/>
            <person name="Peng D.-H."/>
            <person name="Ahmad S."/>
            <person name="Lan S."/>
            <person name="Zhang J.-S."/>
            <person name="Tsai W.-C."/>
            <person name="Van De Peer Y."/>
            <person name="Liu Z.-J."/>
        </authorList>
    </citation>
    <scope>NUCLEOTIDE SEQUENCE</scope>
    <source>
        <strain evidence="11">CP</strain>
        <tissue evidence="11">Leaves</tissue>
    </source>
</reference>
<dbReference type="InterPro" id="IPR002182">
    <property type="entry name" value="NB-ARC"/>
</dbReference>
<dbReference type="CDD" id="cd14798">
    <property type="entry name" value="RX-CC_like"/>
    <property type="match status" value="1"/>
</dbReference>
<accession>A0AAV9CY05</accession>
<keyword evidence="5" id="KW-0611">Plant defense</keyword>
<gene>
    <name evidence="11" type="ORF">QJS10_CPB17g00310</name>
</gene>
<protein>
    <submittedName>
        <fullName evidence="11">Disease resistance protein</fullName>
    </submittedName>
</protein>
<dbReference type="GO" id="GO:0043531">
    <property type="term" value="F:ADP binding"/>
    <property type="evidence" value="ECO:0007669"/>
    <property type="project" value="InterPro"/>
</dbReference>
<dbReference type="InterPro" id="IPR027417">
    <property type="entry name" value="P-loop_NTPase"/>
</dbReference>
<keyword evidence="6" id="KW-0175">Coiled coil</keyword>
<evidence type="ECO:0000313" key="11">
    <source>
        <dbReference type="EMBL" id="KAK1293399.1"/>
    </source>
</evidence>
<evidence type="ECO:0000259" key="8">
    <source>
        <dbReference type="Pfam" id="PF18052"/>
    </source>
</evidence>
<dbReference type="Pfam" id="PF23598">
    <property type="entry name" value="LRR_14"/>
    <property type="match status" value="1"/>
</dbReference>
<dbReference type="InterPro" id="IPR044974">
    <property type="entry name" value="Disease_R_plants"/>
</dbReference>
<evidence type="ECO:0000313" key="12">
    <source>
        <dbReference type="Proteomes" id="UP001180020"/>
    </source>
</evidence>
<comment type="similarity">
    <text evidence="1">Belongs to the disease resistance NB-LRR family.</text>
</comment>
<dbReference type="Pfam" id="PF00931">
    <property type="entry name" value="NB-ARC"/>
    <property type="match status" value="1"/>
</dbReference>
<dbReference type="Gene3D" id="3.80.10.10">
    <property type="entry name" value="Ribonuclease Inhibitor"/>
    <property type="match status" value="1"/>
</dbReference>
<dbReference type="PANTHER" id="PTHR23155:SF1185">
    <property type="entry name" value="DISEASE RESISTANCE RPP8-LIKE PROTEIN 3-RELATED"/>
    <property type="match status" value="1"/>
</dbReference>
<reference evidence="11" key="1">
    <citation type="journal article" date="2023" name="Nat. Commun.">
        <title>Diploid and tetraploid genomes of Acorus and the evolution of monocots.</title>
        <authorList>
            <person name="Ma L."/>
            <person name="Liu K.W."/>
            <person name="Li Z."/>
            <person name="Hsiao Y.Y."/>
            <person name="Qi Y."/>
            <person name="Fu T."/>
            <person name="Tang G.D."/>
            <person name="Zhang D."/>
            <person name="Sun W.H."/>
            <person name="Liu D.K."/>
            <person name="Li Y."/>
            <person name="Chen G.Z."/>
            <person name="Liu X.D."/>
            <person name="Liao X.Y."/>
            <person name="Jiang Y.T."/>
            <person name="Yu X."/>
            <person name="Hao Y."/>
            <person name="Huang J."/>
            <person name="Zhao X.W."/>
            <person name="Ke S."/>
            <person name="Chen Y.Y."/>
            <person name="Wu W.L."/>
            <person name="Hsu J.L."/>
            <person name="Lin Y.F."/>
            <person name="Huang M.D."/>
            <person name="Li C.Y."/>
            <person name="Huang L."/>
            <person name="Wang Z.W."/>
            <person name="Zhao X."/>
            <person name="Zhong W.Y."/>
            <person name="Peng D.H."/>
            <person name="Ahmad S."/>
            <person name="Lan S."/>
            <person name="Zhang J.S."/>
            <person name="Tsai W.C."/>
            <person name="Van de Peer Y."/>
            <person name="Liu Z.J."/>
        </authorList>
    </citation>
    <scope>NUCLEOTIDE SEQUENCE</scope>
    <source>
        <strain evidence="11">CP</strain>
    </source>
</reference>
<dbReference type="Gene3D" id="1.10.8.430">
    <property type="entry name" value="Helical domain of apoptotic protease-activating factors"/>
    <property type="match status" value="1"/>
</dbReference>
<keyword evidence="2" id="KW-0433">Leucine-rich repeat</keyword>
<dbReference type="Proteomes" id="UP001180020">
    <property type="component" value="Unassembled WGS sequence"/>
</dbReference>
<evidence type="ECO:0000259" key="10">
    <source>
        <dbReference type="Pfam" id="PF23598"/>
    </source>
</evidence>
<evidence type="ECO:0000259" key="7">
    <source>
        <dbReference type="Pfam" id="PF00931"/>
    </source>
</evidence>
<organism evidence="11 12">
    <name type="scientific">Acorus calamus</name>
    <name type="common">Sweet flag</name>
    <dbReference type="NCBI Taxonomy" id="4465"/>
    <lineage>
        <taxon>Eukaryota</taxon>
        <taxon>Viridiplantae</taxon>
        <taxon>Streptophyta</taxon>
        <taxon>Embryophyta</taxon>
        <taxon>Tracheophyta</taxon>
        <taxon>Spermatophyta</taxon>
        <taxon>Magnoliopsida</taxon>
        <taxon>Liliopsida</taxon>
        <taxon>Acoraceae</taxon>
        <taxon>Acorus</taxon>
    </lineage>
</organism>
<evidence type="ECO:0000256" key="3">
    <source>
        <dbReference type="ARBA" id="ARBA00022737"/>
    </source>
</evidence>
<dbReference type="GO" id="GO:0042742">
    <property type="term" value="P:defense response to bacterium"/>
    <property type="evidence" value="ECO:0007669"/>
    <property type="project" value="UniProtKB-ARBA"/>
</dbReference>
<feature type="coiled-coil region" evidence="6">
    <location>
        <begin position="31"/>
        <end position="58"/>
    </location>
</feature>
<dbReference type="FunFam" id="3.40.50.300:FF:001091">
    <property type="entry name" value="Probable disease resistance protein At1g61300"/>
    <property type="match status" value="1"/>
</dbReference>
<dbReference type="InterPro" id="IPR036388">
    <property type="entry name" value="WH-like_DNA-bd_sf"/>
</dbReference>
<name>A0AAV9CY05_ACOCL</name>
<evidence type="ECO:0000256" key="5">
    <source>
        <dbReference type="ARBA" id="ARBA00022821"/>
    </source>
</evidence>
<dbReference type="SUPFAM" id="SSF52540">
    <property type="entry name" value="P-loop containing nucleoside triphosphate hydrolases"/>
    <property type="match status" value="1"/>
</dbReference>
<dbReference type="InterPro" id="IPR032675">
    <property type="entry name" value="LRR_dom_sf"/>
</dbReference>
<dbReference type="Gene3D" id="1.10.10.10">
    <property type="entry name" value="Winged helix-like DNA-binding domain superfamily/Winged helix DNA-binding domain"/>
    <property type="match status" value="1"/>
</dbReference>
<dbReference type="Pfam" id="PF18052">
    <property type="entry name" value="Rx_N"/>
    <property type="match status" value="1"/>
</dbReference>
<evidence type="ECO:0000256" key="2">
    <source>
        <dbReference type="ARBA" id="ARBA00022614"/>
    </source>
</evidence>
<dbReference type="InterPro" id="IPR055414">
    <property type="entry name" value="LRR_R13L4/SHOC2-like"/>
</dbReference>
<evidence type="ECO:0000256" key="1">
    <source>
        <dbReference type="ARBA" id="ARBA00008894"/>
    </source>
</evidence>
<sequence>MADAAISFLVGKVGDQLINEATFLSGVTGQVSSFKGELEQLQDFLSKAERKRNKEEDVKKWLGRLRDSAYNGEDIIDEFVMRNEIRRRRKSRFKRWVLVLRDLPSRRRIGKSIIGVSEELGRILKDKDNYSIQADQVSPPADALVFRRQRDNRPEMDGVIVGLEDQERGVVQRLTTQGDELRVVSIFGMGGLGKTTLAKKVHGNRDVQMWFEFIVWVSVSENCPPDQILKELIKKTVGEVSGDPDTIALENMLNEWLKDKRFLIIMDDVWEDGLWTTIRPAFRGIENGSRVLLTTRSYDVAKAADPSRDPFQLRFLNEEESWELFNWKVFNSKDGCPPDLVEKGKQLLEKCKQLPLAIVILGGLLSLKAKTVMEWGNVLKTLDWRSDSKVEGCAEVLALSYRAMPSYLKPCFLYFGLFPEDAEIRSSKLKMLWIAEGFTEVHKRRSEMMSAEDIAEEYLEELYQRSLIQVVSKKSYGGSKTCGIKSCRIHDLLRDLAIAEAKEFEFLTVHGVRESNSQPKARRRLAIQCDVDEQRDNARWLDLKASSPKLRSLLCFNQRQLNLIPIVDALKLLRVIDLKDVKIERLPEEIGTLTYLRFLGLNNTRLKRLPVEVGYLFNLLTLDIRSNGKLSVPPTVWKMEKLRHLYLDWHAPTQIESLPNLQILNGIPAGDWISKSLAGLTSLTRLAITKISRATHENALASALPHLRCLNYLALIGDGPTFIPTGLPFKDLEDLYLLTLYGKLEKLPADVTGFPTQLMKLTLRASKLDQDPMPVLGQLKSLESLKLLKESYTGEKMVCSKSSFPKLKFLTLDELEHLEEWELNDDAMVLLKRLVISNCGRLRMLPDGLEHTGKLQELELVGMPIEFRDRLRKEGGEDSHKIRRSISISLIIR</sequence>
<dbReference type="InterPro" id="IPR058922">
    <property type="entry name" value="WHD_DRP"/>
</dbReference>
<keyword evidence="3" id="KW-0677">Repeat</keyword>
<feature type="domain" description="Disease resistance protein winged helix" evidence="9">
    <location>
        <begin position="417"/>
        <end position="497"/>
    </location>
</feature>
<dbReference type="Gene3D" id="1.20.5.4130">
    <property type="match status" value="1"/>
</dbReference>
<feature type="domain" description="Disease resistance N-terminal" evidence="8">
    <location>
        <begin position="5"/>
        <end position="94"/>
    </location>
</feature>
<keyword evidence="12" id="KW-1185">Reference proteome</keyword>
<dbReference type="InterPro" id="IPR042197">
    <property type="entry name" value="Apaf_helical"/>
</dbReference>
<dbReference type="EMBL" id="JAUJYO010000017">
    <property type="protein sequence ID" value="KAK1293399.1"/>
    <property type="molecule type" value="Genomic_DNA"/>
</dbReference>
<dbReference type="AlphaFoldDB" id="A0AAV9CY05"/>
<dbReference type="GO" id="GO:0002758">
    <property type="term" value="P:innate immune response-activating signaling pathway"/>
    <property type="evidence" value="ECO:0007669"/>
    <property type="project" value="UniProtKB-ARBA"/>
</dbReference>
<dbReference type="PANTHER" id="PTHR23155">
    <property type="entry name" value="DISEASE RESISTANCE PROTEIN RP"/>
    <property type="match status" value="1"/>
</dbReference>
<dbReference type="Pfam" id="PF23559">
    <property type="entry name" value="WHD_DRP"/>
    <property type="match status" value="1"/>
</dbReference>
<keyword evidence="4" id="KW-0547">Nucleotide-binding</keyword>
<dbReference type="Gene3D" id="3.40.50.300">
    <property type="entry name" value="P-loop containing nucleotide triphosphate hydrolases"/>
    <property type="match status" value="1"/>
</dbReference>
<comment type="caution">
    <text evidence="11">The sequence shown here is derived from an EMBL/GenBank/DDBJ whole genome shotgun (WGS) entry which is preliminary data.</text>
</comment>
<dbReference type="PRINTS" id="PR00364">
    <property type="entry name" value="DISEASERSIST"/>
</dbReference>
<dbReference type="FunFam" id="1.10.10.10:FF:000322">
    <property type="entry name" value="Probable disease resistance protein At1g63360"/>
    <property type="match status" value="1"/>
</dbReference>